<feature type="transmembrane region" description="Helical" evidence="13">
    <location>
        <begin position="70"/>
        <end position="90"/>
    </location>
</feature>
<dbReference type="EMBL" id="CP013264">
    <property type="protein sequence ID" value="ALR20690.1"/>
    <property type="molecule type" value="Genomic_DNA"/>
</dbReference>
<evidence type="ECO:0000256" key="6">
    <source>
        <dbReference type="ARBA" id="ARBA00022692"/>
    </source>
</evidence>
<name>A0A0S3EZ64_9SPHN</name>
<keyword evidence="4" id="KW-0597">Phosphoprotein</keyword>
<evidence type="ECO:0000256" key="3">
    <source>
        <dbReference type="ARBA" id="ARBA00012438"/>
    </source>
</evidence>
<sequence length="342" mass="36834">MRRGNDRFIERLPLALGQRWMGFFWAALFCLAALGLRLAMRPLLLSAAPFAAFFPAVILSAFLFGVWPGLWAAMLGLLFGSYFFLLPYTGYEVTPHLVMILCLYVIVMVVAIALIHFMQRVNFHLAVERKRSRELADTKDLLFRELQHRVSNNLQVVAAMLALQRRDIDDDAARRALDDASARLALIGKISRAMYHPSGEGQDVGAFLTTLCGDIIEASGRQDIAVHVAAPRQLLLASHVSVPLALIVAEAVSNAIEHGLPDRAGTVRVSLDASEEGFALRVVDDGKGITAGEEIGASNSLGLRIAAALAAQLGGRFVLEPGAGGGAVARLDLPPSANVTSD</sequence>
<keyword evidence="9" id="KW-0067">ATP-binding</keyword>
<feature type="transmembrane region" description="Helical" evidence="13">
    <location>
        <begin position="97"/>
        <end position="118"/>
    </location>
</feature>
<dbReference type="AlphaFoldDB" id="A0A0S3EZ64"/>
<dbReference type="Gene3D" id="1.20.120.620">
    <property type="entry name" value="Backbone structure of the membrane domain of e. Coli histidine kinase receptor kdpd"/>
    <property type="match status" value="1"/>
</dbReference>
<dbReference type="Pfam" id="PF13493">
    <property type="entry name" value="DUF4118"/>
    <property type="match status" value="1"/>
</dbReference>
<dbReference type="InterPro" id="IPR038318">
    <property type="entry name" value="KdpD_sf"/>
</dbReference>
<keyword evidence="5" id="KW-0808">Transferase</keyword>
<accession>A0A0S3EZ64</accession>
<dbReference type="InterPro" id="IPR025201">
    <property type="entry name" value="KdpD_TM"/>
</dbReference>
<dbReference type="GO" id="GO:0016020">
    <property type="term" value="C:membrane"/>
    <property type="evidence" value="ECO:0007669"/>
    <property type="project" value="UniProtKB-SubCell"/>
</dbReference>
<keyword evidence="12 13" id="KW-0472">Membrane</keyword>
<evidence type="ECO:0000256" key="13">
    <source>
        <dbReference type="SAM" id="Phobius"/>
    </source>
</evidence>
<evidence type="ECO:0000313" key="16">
    <source>
        <dbReference type="Proteomes" id="UP000056968"/>
    </source>
</evidence>
<organism evidence="15 16">
    <name type="scientific">Sphingobium baderi</name>
    <dbReference type="NCBI Taxonomy" id="1332080"/>
    <lineage>
        <taxon>Bacteria</taxon>
        <taxon>Pseudomonadati</taxon>
        <taxon>Pseudomonadota</taxon>
        <taxon>Alphaproteobacteria</taxon>
        <taxon>Sphingomonadales</taxon>
        <taxon>Sphingomonadaceae</taxon>
        <taxon>Sphingobium</taxon>
    </lineage>
</organism>
<keyword evidence="6 13" id="KW-0812">Transmembrane</keyword>
<dbReference type="GO" id="GO:0000160">
    <property type="term" value="P:phosphorelay signal transduction system"/>
    <property type="evidence" value="ECO:0007669"/>
    <property type="project" value="UniProtKB-KW"/>
</dbReference>
<evidence type="ECO:0000256" key="8">
    <source>
        <dbReference type="ARBA" id="ARBA00022777"/>
    </source>
</evidence>
<dbReference type="EC" id="2.7.13.3" evidence="3"/>
<proteinExistence type="predicted"/>
<protein>
    <recommendedName>
        <fullName evidence="3">histidine kinase</fullName>
        <ecNumber evidence="3">2.7.13.3</ecNumber>
    </recommendedName>
</protein>
<comment type="catalytic activity">
    <reaction evidence="1">
        <text>ATP + protein L-histidine = ADP + protein N-phospho-L-histidine.</text>
        <dbReference type="EC" id="2.7.13.3"/>
    </reaction>
</comment>
<feature type="domain" description="Histidine kinase" evidence="14">
    <location>
        <begin position="145"/>
        <end position="337"/>
    </location>
</feature>
<dbReference type="PANTHER" id="PTHR41523:SF8">
    <property type="entry name" value="ETHYLENE RESPONSE SENSOR PROTEIN"/>
    <property type="match status" value="1"/>
</dbReference>
<evidence type="ECO:0000256" key="10">
    <source>
        <dbReference type="ARBA" id="ARBA00022989"/>
    </source>
</evidence>
<evidence type="ECO:0000256" key="11">
    <source>
        <dbReference type="ARBA" id="ARBA00023012"/>
    </source>
</evidence>
<keyword evidence="16" id="KW-1185">Reference proteome</keyword>
<dbReference type="PROSITE" id="PS50109">
    <property type="entry name" value="HIS_KIN"/>
    <property type="match status" value="1"/>
</dbReference>
<dbReference type="PANTHER" id="PTHR41523">
    <property type="entry name" value="TWO-COMPONENT SYSTEM SENSOR PROTEIN"/>
    <property type="match status" value="1"/>
</dbReference>
<keyword evidence="11" id="KW-0902">Two-component regulatory system</keyword>
<dbReference type="InterPro" id="IPR003594">
    <property type="entry name" value="HATPase_dom"/>
</dbReference>
<dbReference type="InterPro" id="IPR005467">
    <property type="entry name" value="His_kinase_dom"/>
</dbReference>
<dbReference type="RefSeq" id="WP_062064538.1">
    <property type="nucleotide sequence ID" value="NZ_CP013264.1"/>
</dbReference>
<keyword evidence="8 15" id="KW-0418">Kinase</keyword>
<reference evidence="15 16" key="1">
    <citation type="submission" date="2015-11" db="EMBL/GenBank/DDBJ databases">
        <title>A Two-component Flavoprotein Monooxygenase System MeaXY Responsible for para-Hydroxylation of 2-Methyl-6-ethylaniline and 2,6-Diethylaniline in Sphingobium baderi DE-13.</title>
        <authorList>
            <person name="Cheng M."/>
            <person name="Meng Q."/>
            <person name="Yang Y."/>
            <person name="Chu C."/>
            <person name="Yan X."/>
            <person name="He J."/>
            <person name="Li S."/>
        </authorList>
    </citation>
    <scope>NUCLEOTIDE SEQUENCE [LARGE SCALE GENOMIC DNA]</scope>
    <source>
        <strain evidence="15 16">DE-13</strain>
    </source>
</reference>
<feature type="transmembrane region" description="Helical" evidence="13">
    <location>
        <begin position="43"/>
        <end position="64"/>
    </location>
</feature>
<dbReference type="Proteomes" id="UP000056968">
    <property type="component" value="Chromosome"/>
</dbReference>
<gene>
    <name evidence="15" type="ORF">ATN00_10645</name>
</gene>
<evidence type="ECO:0000256" key="7">
    <source>
        <dbReference type="ARBA" id="ARBA00022741"/>
    </source>
</evidence>
<feature type="transmembrane region" description="Helical" evidence="13">
    <location>
        <begin position="20"/>
        <end position="36"/>
    </location>
</feature>
<dbReference type="GO" id="GO:0005524">
    <property type="term" value="F:ATP binding"/>
    <property type="evidence" value="ECO:0007669"/>
    <property type="project" value="UniProtKB-KW"/>
</dbReference>
<evidence type="ECO:0000256" key="2">
    <source>
        <dbReference type="ARBA" id="ARBA00004141"/>
    </source>
</evidence>
<evidence type="ECO:0000259" key="14">
    <source>
        <dbReference type="PROSITE" id="PS50109"/>
    </source>
</evidence>
<evidence type="ECO:0000256" key="4">
    <source>
        <dbReference type="ARBA" id="ARBA00022553"/>
    </source>
</evidence>
<dbReference type="Pfam" id="PF02518">
    <property type="entry name" value="HATPase_c"/>
    <property type="match status" value="1"/>
</dbReference>
<evidence type="ECO:0000256" key="9">
    <source>
        <dbReference type="ARBA" id="ARBA00022840"/>
    </source>
</evidence>
<dbReference type="OrthoDB" id="7991996at2"/>
<evidence type="ECO:0000256" key="5">
    <source>
        <dbReference type="ARBA" id="ARBA00022679"/>
    </source>
</evidence>
<dbReference type="GO" id="GO:0004673">
    <property type="term" value="F:protein histidine kinase activity"/>
    <property type="evidence" value="ECO:0007669"/>
    <property type="project" value="UniProtKB-EC"/>
</dbReference>
<dbReference type="Pfam" id="PF07568">
    <property type="entry name" value="HisKA_2"/>
    <property type="match status" value="1"/>
</dbReference>
<dbReference type="SMART" id="SM00387">
    <property type="entry name" value="HATPase_c"/>
    <property type="match status" value="1"/>
</dbReference>
<dbReference type="SUPFAM" id="SSF55874">
    <property type="entry name" value="ATPase domain of HSP90 chaperone/DNA topoisomerase II/histidine kinase"/>
    <property type="match status" value="1"/>
</dbReference>
<dbReference type="InterPro" id="IPR011495">
    <property type="entry name" value="Sig_transdc_His_kin_sub2_dim/P"/>
</dbReference>
<keyword evidence="10 13" id="KW-1133">Transmembrane helix</keyword>
<evidence type="ECO:0000256" key="1">
    <source>
        <dbReference type="ARBA" id="ARBA00000085"/>
    </source>
</evidence>
<evidence type="ECO:0000256" key="12">
    <source>
        <dbReference type="ARBA" id="ARBA00023136"/>
    </source>
</evidence>
<dbReference type="Gene3D" id="3.30.565.10">
    <property type="entry name" value="Histidine kinase-like ATPase, C-terminal domain"/>
    <property type="match status" value="1"/>
</dbReference>
<comment type="subcellular location">
    <subcellularLocation>
        <location evidence="2">Membrane</location>
        <topology evidence="2">Multi-pass membrane protein</topology>
    </subcellularLocation>
</comment>
<dbReference type="InterPro" id="IPR036890">
    <property type="entry name" value="HATPase_C_sf"/>
</dbReference>
<evidence type="ECO:0000313" key="15">
    <source>
        <dbReference type="EMBL" id="ALR20690.1"/>
    </source>
</evidence>
<dbReference type="STRING" id="1332080.ATN00_10645"/>
<keyword evidence="7" id="KW-0547">Nucleotide-binding</keyword>
<dbReference type="KEGG" id="sbd:ATN00_10645"/>